<feature type="active site" description="Charge relay system" evidence="6">
    <location>
        <position position="179"/>
    </location>
</feature>
<dbReference type="PANTHER" id="PTHR43806">
    <property type="entry name" value="PEPTIDASE S8"/>
    <property type="match status" value="1"/>
</dbReference>
<dbReference type="PRINTS" id="PR00723">
    <property type="entry name" value="SUBTILISIN"/>
</dbReference>
<dbReference type="Proteomes" id="UP001446871">
    <property type="component" value="Unassembled WGS sequence"/>
</dbReference>
<dbReference type="InterPro" id="IPR023828">
    <property type="entry name" value="Peptidase_S8_Ser-AS"/>
</dbReference>
<feature type="signal peptide" evidence="8">
    <location>
        <begin position="1"/>
        <end position="16"/>
    </location>
</feature>
<dbReference type="EMBL" id="JAQQWM010000002">
    <property type="protein sequence ID" value="KAK8077286.1"/>
    <property type="molecule type" value="Genomic_DNA"/>
</dbReference>
<dbReference type="InterPro" id="IPR050131">
    <property type="entry name" value="Peptidase_S8_subtilisin-like"/>
</dbReference>
<evidence type="ECO:0000256" key="8">
    <source>
        <dbReference type="SAM" id="SignalP"/>
    </source>
</evidence>
<evidence type="ECO:0000313" key="11">
    <source>
        <dbReference type="EMBL" id="KAK8077286.1"/>
    </source>
</evidence>
<dbReference type="InterPro" id="IPR034193">
    <property type="entry name" value="PCSK9_ProteinaseK-like"/>
</dbReference>
<dbReference type="Pfam" id="PF05922">
    <property type="entry name" value="Inhibitor_I9"/>
    <property type="match status" value="1"/>
</dbReference>
<keyword evidence="4 6" id="KW-0378">Hydrolase</keyword>
<evidence type="ECO:0000256" key="7">
    <source>
        <dbReference type="RuleBase" id="RU003355"/>
    </source>
</evidence>
<gene>
    <name evidence="11" type="ORF">PG996_003456</name>
</gene>
<dbReference type="PROSITE" id="PS00136">
    <property type="entry name" value="SUBTILASE_ASP"/>
    <property type="match status" value="1"/>
</dbReference>
<evidence type="ECO:0000313" key="12">
    <source>
        <dbReference type="Proteomes" id="UP001446871"/>
    </source>
</evidence>
<dbReference type="PANTHER" id="PTHR43806:SF58">
    <property type="entry name" value="ALKALINE PROTEASE 1-RELATED"/>
    <property type="match status" value="1"/>
</dbReference>
<evidence type="ECO:0000256" key="6">
    <source>
        <dbReference type="PROSITE-ProRule" id="PRU01240"/>
    </source>
</evidence>
<organism evidence="11 12">
    <name type="scientific">Apiospora saccharicola</name>
    <dbReference type="NCBI Taxonomy" id="335842"/>
    <lineage>
        <taxon>Eukaryota</taxon>
        <taxon>Fungi</taxon>
        <taxon>Dikarya</taxon>
        <taxon>Ascomycota</taxon>
        <taxon>Pezizomycotina</taxon>
        <taxon>Sordariomycetes</taxon>
        <taxon>Xylariomycetidae</taxon>
        <taxon>Amphisphaeriales</taxon>
        <taxon>Apiosporaceae</taxon>
        <taxon>Apiospora</taxon>
    </lineage>
</organism>
<feature type="active site" description="Charge relay system" evidence="6">
    <location>
        <position position="336"/>
    </location>
</feature>
<sequence length="392" mass="40495">MKFFAALFTLPLAALAAPILEPRDGSSAVPGQFIVVLKPNSTQDQLQSSVESAGGILGGDFKPKFTYTLGSFMGYHVSASDDCIKSIANLTEVAYVEPDATVSINALVTQTNAPWGLARISSRVPGTTDYRYDSSAGADTYAYIIDTGIYLEHKDFEGRATFGASFVDGDASETDGNGHGTHVAGTTGSKTYGVAKKTNLIAVKVLDSEGSGQLSQVIAGMQWAVDDMTNKGRVGKAVGNMSLGASRLVSQSVNEAAAAAVRAGLFLSVAAGNDGADASLTSPASEPSVCTVAATDKTDRRASFSNFGNLVDVFAPGVDILSTWNDGQTNTISGTSMATPHVTGLGAYLLALEGPRDPIALCERIQELATAGVVKNSLTPNNLLAFNGATTA</sequence>
<dbReference type="Gene3D" id="3.30.70.80">
    <property type="entry name" value="Peptidase S8 propeptide/proteinase inhibitor I9"/>
    <property type="match status" value="1"/>
</dbReference>
<feature type="domain" description="Inhibitor I9" evidence="10">
    <location>
        <begin position="33"/>
        <end position="104"/>
    </location>
</feature>
<evidence type="ECO:0000256" key="5">
    <source>
        <dbReference type="ARBA" id="ARBA00022825"/>
    </source>
</evidence>
<accession>A0ABR1W3Y7</accession>
<dbReference type="InterPro" id="IPR036852">
    <property type="entry name" value="Peptidase_S8/S53_dom_sf"/>
</dbReference>
<feature type="active site" description="Charge relay system" evidence="6">
    <location>
        <position position="146"/>
    </location>
</feature>
<dbReference type="PROSITE" id="PS51892">
    <property type="entry name" value="SUBTILASE"/>
    <property type="match status" value="1"/>
</dbReference>
<keyword evidence="2 6" id="KW-0645">Protease</keyword>
<keyword evidence="12" id="KW-1185">Reference proteome</keyword>
<evidence type="ECO:0000259" key="9">
    <source>
        <dbReference type="Pfam" id="PF00082"/>
    </source>
</evidence>
<keyword evidence="3 8" id="KW-0732">Signal</keyword>
<protein>
    <submittedName>
        <fullName evidence="11">Subtilisin-like protein</fullName>
    </submittedName>
</protein>
<comment type="caution">
    <text evidence="11">The sequence shown here is derived from an EMBL/GenBank/DDBJ whole genome shotgun (WGS) entry which is preliminary data.</text>
</comment>
<dbReference type="InterPro" id="IPR000209">
    <property type="entry name" value="Peptidase_S8/S53_dom"/>
</dbReference>
<evidence type="ECO:0000256" key="4">
    <source>
        <dbReference type="ARBA" id="ARBA00022801"/>
    </source>
</evidence>
<dbReference type="SUPFAM" id="SSF52743">
    <property type="entry name" value="Subtilisin-like"/>
    <property type="match status" value="1"/>
</dbReference>
<dbReference type="Gene3D" id="3.40.50.200">
    <property type="entry name" value="Peptidase S8/S53 domain"/>
    <property type="match status" value="1"/>
</dbReference>
<name>A0ABR1W3Y7_9PEZI</name>
<evidence type="ECO:0000256" key="1">
    <source>
        <dbReference type="ARBA" id="ARBA00011073"/>
    </source>
</evidence>
<evidence type="ECO:0000256" key="3">
    <source>
        <dbReference type="ARBA" id="ARBA00022729"/>
    </source>
</evidence>
<dbReference type="SUPFAM" id="SSF54897">
    <property type="entry name" value="Protease propeptides/inhibitors"/>
    <property type="match status" value="1"/>
</dbReference>
<evidence type="ECO:0000256" key="2">
    <source>
        <dbReference type="ARBA" id="ARBA00022670"/>
    </source>
</evidence>
<evidence type="ECO:0000259" key="10">
    <source>
        <dbReference type="Pfam" id="PF05922"/>
    </source>
</evidence>
<dbReference type="InterPro" id="IPR010259">
    <property type="entry name" value="S8pro/Inhibitor_I9"/>
</dbReference>
<keyword evidence="5 6" id="KW-0720">Serine protease</keyword>
<dbReference type="CDD" id="cd04077">
    <property type="entry name" value="Peptidases_S8_PCSK9_ProteinaseK_like"/>
    <property type="match status" value="1"/>
</dbReference>
<dbReference type="Pfam" id="PF00082">
    <property type="entry name" value="Peptidase_S8"/>
    <property type="match status" value="1"/>
</dbReference>
<proteinExistence type="inferred from homology"/>
<dbReference type="InterPro" id="IPR023827">
    <property type="entry name" value="Peptidase_S8_Asp-AS"/>
</dbReference>
<dbReference type="InterPro" id="IPR037045">
    <property type="entry name" value="S8pro/Inhibitor_I9_sf"/>
</dbReference>
<feature type="chain" id="PRO_5047442819" evidence="8">
    <location>
        <begin position="17"/>
        <end position="392"/>
    </location>
</feature>
<reference evidence="11 12" key="1">
    <citation type="submission" date="2023-01" db="EMBL/GenBank/DDBJ databases">
        <title>Analysis of 21 Apiospora genomes using comparative genomics revels a genus with tremendous synthesis potential of carbohydrate active enzymes and secondary metabolites.</title>
        <authorList>
            <person name="Sorensen T."/>
        </authorList>
    </citation>
    <scope>NUCLEOTIDE SEQUENCE [LARGE SCALE GENOMIC DNA]</scope>
    <source>
        <strain evidence="11 12">CBS 83171</strain>
    </source>
</reference>
<dbReference type="PROSITE" id="PS00138">
    <property type="entry name" value="SUBTILASE_SER"/>
    <property type="match status" value="1"/>
</dbReference>
<dbReference type="InterPro" id="IPR015500">
    <property type="entry name" value="Peptidase_S8_subtilisin-rel"/>
</dbReference>
<comment type="similarity">
    <text evidence="1 6 7">Belongs to the peptidase S8 family.</text>
</comment>
<feature type="domain" description="Peptidase S8/S53" evidence="9">
    <location>
        <begin position="144"/>
        <end position="351"/>
    </location>
</feature>